<dbReference type="InterPro" id="IPR029058">
    <property type="entry name" value="AB_hydrolase_fold"/>
</dbReference>
<dbReference type="Gene3D" id="3.40.50.1820">
    <property type="entry name" value="alpha/beta hydrolase"/>
    <property type="match status" value="1"/>
</dbReference>
<proteinExistence type="predicted"/>
<organism evidence="3 4">
    <name type="scientific">Caulobacter hibisci</name>
    <dbReference type="NCBI Taxonomy" id="2035993"/>
    <lineage>
        <taxon>Bacteria</taxon>
        <taxon>Pseudomonadati</taxon>
        <taxon>Pseudomonadota</taxon>
        <taxon>Alphaproteobacteria</taxon>
        <taxon>Caulobacterales</taxon>
        <taxon>Caulobacteraceae</taxon>
        <taxon>Caulobacter</taxon>
    </lineage>
</organism>
<evidence type="ECO:0000313" key="3">
    <source>
        <dbReference type="EMBL" id="MBI1683806.1"/>
    </source>
</evidence>
<dbReference type="PANTHER" id="PTHR11614">
    <property type="entry name" value="PHOSPHOLIPASE-RELATED"/>
    <property type="match status" value="1"/>
</dbReference>
<evidence type="ECO:0000259" key="2">
    <source>
        <dbReference type="Pfam" id="PF12146"/>
    </source>
</evidence>
<evidence type="ECO:0000313" key="4">
    <source>
        <dbReference type="Proteomes" id="UP000639859"/>
    </source>
</evidence>
<dbReference type="InterPro" id="IPR051044">
    <property type="entry name" value="MAG_DAG_Lipase"/>
</dbReference>
<gene>
    <name evidence="3" type="ORF">I4Q42_09005</name>
</gene>
<feature type="domain" description="Serine aminopeptidase S33" evidence="2">
    <location>
        <begin position="64"/>
        <end position="300"/>
    </location>
</feature>
<keyword evidence="4" id="KW-1185">Reference proteome</keyword>
<name>A0ABS0SX16_9CAUL</name>
<dbReference type="SUPFAM" id="SSF53474">
    <property type="entry name" value="alpha/beta-Hydrolases"/>
    <property type="match status" value="1"/>
</dbReference>
<dbReference type="PRINTS" id="PR00111">
    <property type="entry name" value="ABHYDROLASE"/>
</dbReference>
<feature type="region of interest" description="Disordered" evidence="1">
    <location>
        <begin position="322"/>
        <end position="346"/>
    </location>
</feature>
<dbReference type="RefSeq" id="WP_198575735.1">
    <property type="nucleotide sequence ID" value="NZ_JADWOX010000005.1"/>
</dbReference>
<dbReference type="InterPro" id="IPR000073">
    <property type="entry name" value="AB_hydrolase_1"/>
</dbReference>
<dbReference type="Pfam" id="PF12146">
    <property type="entry name" value="Hydrolase_4"/>
    <property type="match status" value="1"/>
</dbReference>
<dbReference type="PROSITE" id="PS51257">
    <property type="entry name" value="PROKAR_LIPOPROTEIN"/>
    <property type="match status" value="1"/>
</dbReference>
<dbReference type="Proteomes" id="UP000639859">
    <property type="component" value="Unassembled WGS sequence"/>
</dbReference>
<dbReference type="EMBL" id="JADWOX010000005">
    <property type="protein sequence ID" value="MBI1683806.1"/>
    <property type="molecule type" value="Genomic_DNA"/>
</dbReference>
<dbReference type="InterPro" id="IPR022742">
    <property type="entry name" value="Hydrolase_4"/>
</dbReference>
<protein>
    <submittedName>
        <fullName evidence="3">Lysophospholipase</fullName>
    </submittedName>
</protein>
<comment type="caution">
    <text evidence="3">The sequence shown here is derived from an EMBL/GenBank/DDBJ whole genome shotgun (WGS) entry which is preliminary data.</text>
</comment>
<evidence type="ECO:0000256" key="1">
    <source>
        <dbReference type="SAM" id="MobiDB-lite"/>
    </source>
</evidence>
<accession>A0ABS0SX16</accession>
<sequence>MNRRSLLLTVGAAGLAAACAPIIQRPDLAPLGLRGARLQDDWLVSFDGARLGLKTWLPEAGAPVTQVIVGLHGMNDYSNAFHLAAAFWAKQGIATYALDLRGFGRSPNRGVWASTDLMIEDVRTLVALVREAHPEAKVALAGVSMGGGLAIAAMASDNPPAADTLLLFAPAVWGWSAQPLPYKTSLWISAHTARSWVVKPPEWLVSKVQPTDNIDELRRMGRDPLMIWGARSDTLYGLVGLMERAWASLGRVKVPVAYFYGAHDEIIPDEPTQQAARRLKPDDRSAFYANGYHLLLVDKQAEVVWRDAAAFLADPQADLPSGAPPIPGAPTAPNIVKVQGVPAGRS</sequence>
<reference evidence="3 4" key="1">
    <citation type="submission" date="2020-11" db="EMBL/GenBank/DDBJ databases">
        <title>genome sequence of strain KACC 18849.</title>
        <authorList>
            <person name="Gao J."/>
            <person name="Zhang X."/>
        </authorList>
    </citation>
    <scope>NUCLEOTIDE SEQUENCE [LARGE SCALE GENOMIC DNA]</scope>
    <source>
        <strain evidence="3 4">KACC 18849</strain>
    </source>
</reference>